<keyword evidence="7" id="KW-0597">Phosphoprotein</keyword>
<name>A0A674NGR2_TAKRU</name>
<keyword evidence="14" id="KW-0862">Zinc</keyword>
<dbReference type="InParanoid" id="A0A674NGR2"/>
<evidence type="ECO:0000256" key="26">
    <source>
        <dbReference type="ARBA" id="ARBA00048679"/>
    </source>
</evidence>
<dbReference type="InterPro" id="IPR057366">
    <property type="entry name" value="TRPM-like"/>
</dbReference>
<feature type="transmembrane region" description="Helical" evidence="28">
    <location>
        <begin position="706"/>
        <end position="728"/>
    </location>
</feature>
<protein>
    <recommendedName>
        <fullName evidence="3">non-specific serine/threonine protein kinase</fullName>
        <ecNumber evidence="3">2.7.11.1</ecNumber>
    </recommendedName>
</protein>
<comment type="catalytic activity">
    <reaction evidence="24">
        <text>Ca(2+)(in) = Ca(2+)(out)</text>
        <dbReference type="Rhea" id="RHEA:29671"/>
        <dbReference type="ChEBI" id="CHEBI:29108"/>
    </reaction>
</comment>
<gene>
    <name evidence="30" type="primary">trpm6</name>
</gene>
<evidence type="ECO:0000256" key="10">
    <source>
        <dbReference type="ARBA" id="ARBA00022679"/>
    </source>
</evidence>
<evidence type="ECO:0000256" key="11">
    <source>
        <dbReference type="ARBA" id="ARBA00022692"/>
    </source>
</evidence>
<evidence type="ECO:0000256" key="7">
    <source>
        <dbReference type="ARBA" id="ARBA00022553"/>
    </source>
</evidence>
<reference evidence="30 31" key="1">
    <citation type="journal article" date="2011" name="Genome Biol. Evol.">
        <title>Integration of the genetic map and genome assembly of fugu facilitates insights into distinct features of genome evolution in teleosts and mammals.</title>
        <authorList>
            <person name="Kai W."/>
            <person name="Kikuchi K."/>
            <person name="Tohari S."/>
            <person name="Chew A.K."/>
            <person name="Tay A."/>
            <person name="Fujiwara A."/>
            <person name="Hosoya S."/>
            <person name="Suetake H."/>
            <person name="Naruse K."/>
            <person name="Brenner S."/>
            <person name="Suzuki Y."/>
            <person name="Venkatesh B."/>
        </authorList>
    </citation>
    <scope>NUCLEOTIDE SEQUENCE [LARGE SCALE GENOMIC DNA]</scope>
</reference>
<organism evidence="30 31">
    <name type="scientific">Takifugu rubripes</name>
    <name type="common">Japanese pufferfish</name>
    <name type="synonym">Fugu rubripes</name>
    <dbReference type="NCBI Taxonomy" id="31033"/>
    <lineage>
        <taxon>Eukaryota</taxon>
        <taxon>Metazoa</taxon>
        <taxon>Chordata</taxon>
        <taxon>Craniata</taxon>
        <taxon>Vertebrata</taxon>
        <taxon>Euteleostomi</taxon>
        <taxon>Actinopterygii</taxon>
        <taxon>Neopterygii</taxon>
        <taxon>Teleostei</taxon>
        <taxon>Neoteleostei</taxon>
        <taxon>Acanthomorphata</taxon>
        <taxon>Eupercaria</taxon>
        <taxon>Tetraodontiformes</taxon>
        <taxon>Tetradontoidea</taxon>
        <taxon>Tetraodontidae</taxon>
        <taxon>Takifugu</taxon>
    </lineage>
</organism>
<dbReference type="PROSITE" id="PS51158">
    <property type="entry name" value="ALPHA_KINASE"/>
    <property type="match status" value="1"/>
</dbReference>
<reference evidence="30" key="3">
    <citation type="submission" date="2025-09" db="UniProtKB">
        <authorList>
            <consortium name="Ensembl"/>
        </authorList>
    </citation>
    <scope>IDENTIFICATION</scope>
</reference>
<keyword evidence="16 28" id="KW-1133">Transmembrane helix</keyword>
<dbReference type="GO" id="GO:0046872">
    <property type="term" value="F:metal ion binding"/>
    <property type="evidence" value="ECO:0007669"/>
    <property type="project" value="UniProtKB-KW"/>
</dbReference>
<keyword evidence="15" id="KW-0106">Calcium</keyword>
<evidence type="ECO:0000256" key="3">
    <source>
        <dbReference type="ARBA" id="ARBA00012513"/>
    </source>
</evidence>
<dbReference type="InterPro" id="IPR005821">
    <property type="entry name" value="Ion_trans_dom"/>
</dbReference>
<feature type="region of interest" description="Disordered" evidence="27">
    <location>
        <begin position="1158"/>
        <end position="1185"/>
    </location>
</feature>
<dbReference type="PANTHER" id="PTHR13800">
    <property type="entry name" value="TRANSIENT RECEPTOR POTENTIAL CATION CHANNEL, SUBFAMILY M, MEMBER 6"/>
    <property type="match status" value="1"/>
</dbReference>
<evidence type="ECO:0000256" key="6">
    <source>
        <dbReference type="ARBA" id="ARBA00022527"/>
    </source>
</evidence>
<keyword evidence="9" id="KW-0107">Calcium channel</keyword>
<evidence type="ECO:0000256" key="16">
    <source>
        <dbReference type="ARBA" id="ARBA00022989"/>
    </source>
</evidence>
<dbReference type="InterPro" id="IPR032415">
    <property type="entry name" value="TRPM_tetra"/>
</dbReference>
<keyword evidence="10" id="KW-0808">Transferase</keyword>
<evidence type="ECO:0000313" key="31">
    <source>
        <dbReference type="Proteomes" id="UP000005226"/>
    </source>
</evidence>
<evidence type="ECO:0000256" key="15">
    <source>
        <dbReference type="ARBA" id="ARBA00022837"/>
    </source>
</evidence>
<evidence type="ECO:0000256" key="27">
    <source>
        <dbReference type="SAM" id="MobiDB-lite"/>
    </source>
</evidence>
<comment type="similarity">
    <text evidence="21">In the C-terminal section; belongs to the protein kinase superfamily. Alpha-type protein kinase family. ALPK subfamily.</text>
</comment>
<dbReference type="EC" id="2.7.11.1" evidence="3"/>
<dbReference type="Gene3D" id="3.20.200.10">
    <property type="entry name" value="MHCK/EF2 kinase"/>
    <property type="match status" value="1"/>
</dbReference>
<dbReference type="Gene3D" id="1.20.5.1010">
    <property type="entry name" value="TRPM, tetramerisation domain"/>
    <property type="match status" value="1"/>
</dbReference>
<dbReference type="Pfam" id="PF02816">
    <property type="entry name" value="Alpha_kinase"/>
    <property type="match status" value="1"/>
</dbReference>
<evidence type="ECO:0000256" key="24">
    <source>
        <dbReference type="ARBA" id="ARBA00036634"/>
    </source>
</evidence>
<comment type="catalytic activity">
    <reaction evidence="25">
        <text>L-threonyl-[protein] + ATP = O-phospho-L-threonyl-[protein] + ADP + H(+)</text>
        <dbReference type="Rhea" id="RHEA:46608"/>
        <dbReference type="Rhea" id="RHEA-COMP:11060"/>
        <dbReference type="Rhea" id="RHEA-COMP:11605"/>
        <dbReference type="ChEBI" id="CHEBI:15378"/>
        <dbReference type="ChEBI" id="CHEBI:30013"/>
        <dbReference type="ChEBI" id="CHEBI:30616"/>
        <dbReference type="ChEBI" id="CHEBI:61977"/>
        <dbReference type="ChEBI" id="CHEBI:456216"/>
        <dbReference type="EC" id="2.7.11.1"/>
    </reaction>
</comment>
<evidence type="ECO:0000256" key="25">
    <source>
        <dbReference type="ARBA" id="ARBA00047899"/>
    </source>
</evidence>
<evidence type="ECO:0000256" key="4">
    <source>
        <dbReference type="ARBA" id="ARBA00022448"/>
    </source>
</evidence>
<feature type="transmembrane region" description="Helical" evidence="28">
    <location>
        <begin position="845"/>
        <end position="865"/>
    </location>
</feature>
<keyword evidence="6" id="KW-0723">Serine/threonine-protein kinase</keyword>
<reference evidence="30" key="2">
    <citation type="submission" date="2025-08" db="UniProtKB">
        <authorList>
            <consortium name="Ensembl"/>
        </authorList>
    </citation>
    <scope>IDENTIFICATION</scope>
</reference>
<sequence>MGEHTWGGFLPPLSLSPGLEEAETWSTELHTKASPTDAFGTIDFEDTATRVCRAKVGGSDSYTPMLLQLMLKEWQMERPKLLLSIQGGSENFTLPPKVMQAFSRGLMAAALSTGAWILTEGISTGVSKYVGEAVRTFGSHSLRSRNTVGITPWGVIHSNTDLIGRDVFKPYQPLANPLSKRACLNGFHSHFLLVDDGTVGKHGCQQGLRKSLEKHIQQQKIHPRLKLGVPVVCVVVEGGPNIVSAVLDCVQSVPPVPVFVFEGSAPLNFTHDLLIRVQSAFGVESSEASELCGLLQQCMDHRQSITVYDSESEDLGLPDAAILTSALKGTTAGPAEQLSMTLAWNRADLAQKHILVSGQHWKVGSLEQALLDALVMDRVGFVKLLIDNGMTMSRFLTVNRLEELYNTVSTDRFLRHLVEDVKQTSLPEGYRLSIIDVGLVMEYLMGGAYCSTYTRKPFRAVYSRLQKKVRIHPRSHLHFFRTAQPYKPQVGAPPLVAFNFNDLFVWAVLQQRQQMALFLWPRGEEALARATAACQLYRSMAFEARRSSMDDSTAERLRTCSLEFGQLAVDLLDVAFHQNEQMAMKLLTSEMEAWSHFTCLQMAVSSCHRPFVSHSCTQTLLTDLWSGPLNMRKNSSLKIILSLILPPAILLLEFKSKAEMCHVPQSYETMLFGLDPAKSESSPERADQMVTHQGRDDCTCVHLYPLWLPSSSTMFYLGFLMLFSYVVLVKMEEQPSAQEWLLISYMVSTALEKTREVLMSEPRKLSHKLKVWFSEYWNVSDFLAILLFLAGLALRWHPEPYRTAGRISYCLDLIFWFIRSMDLLAVNQHAGPYLTIITKMTRNMFFIVVMMAIVLLSFGVSRKAILSPNSEPSWSLARDVVFQPYWMIYGEVYASEMDVCDGVQHCPPAAFLSPLLQAVYMFLQYIIMVNILIAFVNNIYFDMAATSNKLWKYNRYRYIMTYQDRPWLPPPMVLLSHVVLLLRTICRRCRGAAEGEEGGTGLKLFLGCEDRKLLHEFEEKCVEAYFQEKSNDASSNQMNRIRTTAERVEEMNVMVEEVSEKVNFIQDSLLELDSQLGHLQDLSALAVDTLTMLSASDSQLQEEVRLSQCQPPAVPWHVHPHSWTQSHRDGLTLQAVTACRSSPLSLLKNFSVIGRRRASPERHIDPKGGRVGRPEEEGWASVQGSAAADQTSCEPWDLSSWNQDSSHAKLWTCDPNLLPNPEEISMEEEEEEDEDGLTHERLTNVEGCAGAVLSTPCGGSGNPAFVPEDNAARCHSRISSQWRQAGTLSKWGGVLRGHPYGHCRSLSSSMENITFSSTQSPKRTFRDEASLQCSRSRGMNTSVCRSTPVERNNLMRLATSIPFTPVSILGGEEVSIYSLEELPSDGDVGSTSISSWASRGLSAILQPLSSAEGSLDGGLRQGCRVLCTWAEQDVLRPGLVYVVKAFRPEVLGVWQQYFHGSTSLQLCLREIQQQRAAQKLMQVFNRIRPRDLCPSPSFLDVSLLLCPSSGHWFTIERNMCGEFRKYNNNSGEEIAPCCSLEELLLAFSHWTFEYSHRELLVLDIQGVGEALTDPTVIMAQEKRGEMLFGPDNLGDVAIKGFLQRHCCRTSCSRLGLTGQLRCQLRCRLTPLPKTKVRTILRSEDTLAEGTV</sequence>
<dbReference type="GeneTree" id="ENSGT00940000158164"/>
<dbReference type="Pfam" id="PF18139">
    <property type="entry name" value="LSDAT_euk"/>
    <property type="match status" value="1"/>
</dbReference>
<dbReference type="SMART" id="SM00811">
    <property type="entry name" value="Alpha_kinase"/>
    <property type="match status" value="1"/>
</dbReference>
<evidence type="ECO:0000256" key="20">
    <source>
        <dbReference type="ARBA" id="ARBA00023303"/>
    </source>
</evidence>
<evidence type="ECO:0000256" key="21">
    <source>
        <dbReference type="ARBA" id="ARBA00025760"/>
    </source>
</evidence>
<dbReference type="InterPro" id="IPR011009">
    <property type="entry name" value="Kinase-like_dom_sf"/>
</dbReference>
<comment type="subcellular location">
    <subcellularLocation>
        <location evidence="2">Cell membrane</location>
        <topology evidence="2">Multi-pass membrane protein</topology>
    </subcellularLocation>
    <subcellularLocation>
        <location evidence="1">Nucleus</location>
    </subcellularLocation>
</comment>
<dbReference type="Ensembl" id="ENSTRUT00000071930.1">
    <property type="protein sequence ID" value="ENSTRUP00000072303.1"/>
    <property type="gene ID" value="ENSTRUG00000001357.3"/>
</dbReference>
<evidence type="ECO:0000256" key="19">
    <source>
        <dbReference type="ARBA" id="ARBA00023242"/>
    </source>
</evidence>
<evidence type="ECO:0000256" key="9">
    <source>
        <dbReference type="ARBA" id="ARBA00022673"/>
    </source>
</evidence>
<evidence type="ECO:0000256" key="28">
    <source>
        <dbReference type="SAM" id="Phobius"/>
    </source>
</evidence>
<dbReference type="InterPro" id="IPR004166">
    <property type="entry name" value="a-kinase_dom"/>
</dbReference>
<keyword evidence="19" id="KW-0539">Nucleus</keyword>
<comment type="catalytic activity">
    <reaction evidence="23">
        <text>Zn(2+)(in) = Zn(2+)(out)</text>
        <dbReference type="Rhea" id="RHEA:29351"/>
        <dbReference type="ChEBI" id="CHEBI:29105"/>
    </reaction>
</comment>
<keyword evidence="31" id="KW-1185">Reference proteome</keyword>
<feature type="compositionally biased region" description="Basic and acidic residues" evidence="27">
    <location>
        <begin position="1158"/>
        <end position="1176"/>
    </location>
</feature>
<dbReference type="GO" id="GO:0005634">
    <property type="term" value="C:nucleus"/>
    <property type="evidence" value="ECO:0007669"/>
    <property type="project" value="UniProtKB-SubCell"/>
</dbReference>
<keyword evidence="8" id="KW-0109">Calcium transport</keyword>
<keyword evidence="13" id="KW-0418">Kinase</keyword>
<dbReference type="InterPro" id="IPR050927">
    <property type="entry name" value="TRPM"/>
</dbReference>
<dbReference type="InterPro" id="IPR041491">
    <property type="entry name" value="TRPM_SLOG"/>
</dbReference>
<dbReference type="Pfam" id="PF25508">
    <property type="entry name" value="TRPM2"/>
    <property type="match status" value="1"/>
</dbReference>
<evidence type="ECO:0000256" key="13">
    <source>
        <dbReference type="ARBA" id="ARBA00022777"/>
    </source>
</evidence>
<evidence type="ECO:0000256" key="23">
    <source>
        <dbReference type="ARBA" id="ARBA00034634"/>
    </source>
</evidence>
<feature type="domain" description="Alpha-type protein kinase" evidence="29">
    <location>
        <begin position="1388"/>
        <end position="1619"/>
    </location>
</feature>
<dbReference type="SUPFAM" id="SSF56112">
    <property type="entry name" value="Protein kinase-like (PK-like)"/>
    <property type="match status" value="1"/>
</dbReference>
<dbReference type="Proteomes" id="UP000005226">
    <property type="component" value="Chromosome 21"/>
</dbReference>
<comment type="catalytic activity">
    <reaction evidence="22">
        <text>Mg(2+)(in) = Mg(2+)(out)</text>
        <dbReference type="Rhea" id="RHEA:29827"/>
        <dbReference type="ChEBI" id="CHEBI:18420"/>
    </reaction>
</comment>
<dbReference type="Pfam" id="PF00520">
    <property type="entry name" value="Ion_trans"/>
    <property type="match status" value="1"/>
</dbReference>
<keyword evidence="18 28" id="KW-0472">Membrane</keyword>
<evidence type="ECO:0000256" key="8">
    <source>
        <dbReference type="ARBA" id="ARBA00022568"/>
    </source>
</evidence>
<keyword evidence="11 28" id="KW-0812">Transmembrane</keyword>
<dbReference type="GO" id="GO:0005524">
    <property type="term" value="F:ATP binding"/>
    <property type="evidence" value="ECO:0007669"/>
    <property type="project" value="InterPro"/>
</dbReference>
<evidence type="ECO:0000256" key="1">
    <source>
        <dbReference type="ARBA" id="ARBA00004123"/>
    </source>
</evidence>
<evidence type="ECO:0000256" key="2">
    <source>
        <dbReference type="ARBA" id="ARBA00004651"/>
    </source>
</evidence>
<evidence type="ECO:0000259" key="29">
    <source>
        <dbReference type="PROSITE" id="PS51158"/>
    </source>
</evidence>
<feature type="transmembrane region" description="Helical" evidence="28">
    <location>
        <begin position="966"/>
        <end position="985"/>
    </location>
</feature>
<proteinExistence type="inferred from homology"/>
<dbReference type="PANTHER" id="PTHR13800:SF15">
    <property type="entry name" value="TRANSIENT RECEPTOR POTENTIAL CATION CHANNEL SUBFAMILY M MEMBER 6"/>
    <property type="match status" value="1"/>
</dbReference>
<evidence type="ECO:0000256" key="5">
    <source>
        <dbReference type="ARBA" id="ARBA00022475"/>
    </source>
</evidence>
<evidence type="ECO:0000313" key="30">
    <source>
        <dbReference type="Ensembl" id="ENSTRUP00000072303.1"/>
    </source>
</evidence>
<dbReference type="GO" id="GO:0005262">
    <property type="term" value="F:calcium channel activity"/>
    <property type="evidence" value="ECO:0007669"/>
    <property type="project" value="UniProtKB-KW"/>
</dbReference>
<dbReference type="InterPro" id="IPR037162">
    <property type="entry name" value="TRPM_tetra_sf"/>
</dbReference>
<dbReference type="GO" id="GO:0016324">
    <property type="term" value="C:apical plasma membrane"/>
    <property type="evidence" value="ECO:0007669"/>
    <property type="project" value="TreeGrafter"/>
</dbReference>
<evidence type="ECO:0000256" key="14">
    <source>
        <dbReference type="ARBA" id="ARBA00022833"/>
    </source>
</evidence>
<feature type="transmembrane region" description="Helical" evidence="28">
    <location>
        <begin position="922"/>
        <end position="945"/>
    </location>
</feature>
<accession>A0A674NGR2</accession>
<dbReference type="GO" id="GO:0051262">
    <property type="term" value="P:protein tetramerization"/>
    <property type="evidence" value="ECO:0007669"/>
    <property type="project" value="InterPro"/>
</dbReference>
<evidence type="ECO:0000256" key="22">
    <source>
        <dbReference type="ARBA" id="ARBA00034269"/>
    </source>
</evidence>
<dbReference type="Pfam" id="PF16519">
    <property type="entry name" value="TRPM_tetra"/>
    <property type="match status" value="1"/>
</dbReference>
<keyword evidence="12" id="KW-0479">Metal-binding</keyword>
<evidence type="ECO:0000256" key="18">
    <source>
        <dbReference type="ARBA" id="ARBA00023136"/>
    </source>
</evidence>
<comment type="catalytic activity">
    <reaction evidence="26">
        <text>L-seryl-[protein] + ATP = O-phospho-L-seryl-[protein] + ADP + H(+)</text>
        <dbReference type="Rhea" id="RHEA:17989"/>
        <dbReference type="Rhea" id="RHEA-COMP:9863"/>
        <dbReference type="Rhea" id="RHEA-COMP:11604"/>
        <dbReference type="ChEBI" id="CHEBI:15378"/>
        <dbReference type="ChEBI" id="CHEBI:29999"/>
        <dbReference type="ChEBI" id="CHEBI:30616"/>
        <dbReference type="ChEBI" id="CHEBI:83421"/>
        <dbReference type="ChEBI" id="CHEBI:456216"/>
        <dbReference type="EC" id="2.7.11.1"/>
    </reaction>
</comment>
<evidence type="ECO:0000256" key="17">
    <source>
        <dbReference type="ARBA" id="ARBA00023065"/>
    </source>
</evidence>
<keyword evidence="17" id="KW-0406">Ion transport</keyword>
<evidence type="ECO:0000256" key="12">
    <source>
        <dbReference type="ARBA" id="ARBA00022723"/>
    </source>
</evidence>
<keyword evidence="20" id="KW-0407">Ion channel</keyword>
<keyword evidence="4" id="KW-0813">Transport</keyword>
<keyword evidence="5" id="KW-1003">Cell membrane</keyword>
<dbReference type="Gene3D" id="3.30.200.20">
    <property type="entry name" value="Phosphorylase Kinase, domain 1"/>
    <property type="match status" value="1"/>
</dbReference>
<dbReference type="GO" id="GO:0004674">
    <property type="term" value="F:protein serine/threonine kinase activity"/>
    <property type="evidence" value="ECO:0007669"/>
    <property type="project" value="UniProtKB-KW"/>
</dbReference>